<evidence type="ECO:0000313" key="3">
    <source>
        <dbReference type="Proteomes" id="UP000320390"/>
    </source>
</evidence>
<dbReference type="AlphaFoldDB" id="A0A518F102"/>
<gene>
    <name evidence="2" type="ORF">Poly30_55760</name>
</gene>
<organism evidence="2 3">
    <name type="scientific">Saltatorellus ferox</name>
    <dbReference type="NCBI Taxonomy" id="2528018"/>
    <lineage>
        <taxon>Bacteria</taxon>
        <taxon>Pseudomonadati</taxon>
        <taxon>Planctomycetota</taxon>
        <taxon>Planctomycetia</taxon>
        <taxon>Planctomycetia incertae sedis</taxon>
        <taxon>Saltatorellus</taxon>
    </lineage>
</organism>
<accession>A0A518F102</accession>
<feature type="signal peptide" evidence="1">
    <location>
        <begin position="1"/>
        <end position="20"/>
    </location>
</feature>
<keyword evidence="1" id="KW-0732">Signal</keyword>
<sequence precursor="true">MKLFSPALAVAMLTAAHASAQITVISTEQFDYTSPGLLINTSGGTGWADSWNINGPGNEIVMFDPTINPPMTCPDSVGNYCGQAQEFVAAIRTPDTGPHPDILDNGMIGADGSIIWVSFRTQQYQVFGDSFGALQFFDSTNTTQEQLLLGSPWATNEWGIDDDAGTGLPPVSVPGTNSANCARLVFRIDHMPGDERVRMWIDPALDFPTSVADLDTMISDLRWDQIRLNSGGSGTHYFWDDIVLAKGEPTNSIGTNYCGPANVNSTGMSGRITAEGSPVVSANDVTLISSQLPQFSFGFSIISSSTGFVMNPAGSAGNLCLSGAIGRYVAPGQIMNSGVAGQITLPINLNQTPQPTGIIAIQAGQTWSFQTWFRDSVSGTPTSNFTDGITVNFL</sequence>
<dbReference type="RefSeq" id="WP_145205453.1">
    <property type="nucleotide sequence ID" value="NZ_CP036434.1"/>
</dbReference>
<dbReference type="OrthoDB" id="233178at2"/>
<feature type="chain" id="PRO_5021944111" evidence="1">
    <location>
        <begin position="21"/>
        <end position="394"/>
    </location>
</feature>
<protein>
    <submittedName>
        <fullName evidence="2">Uncharacterized protein</fullName>
    </submittedName>
</protein>
<dbReference type="Proteomes" id="UP000320390">
    <property type="component" value="Chromosome"/>
</dbReference>
<keyword evidence="3" id="KW-1185">Reference proteome</keyword>
<proteinExistence type="predicted"/>
<dbReference type="EMBL" id="CP036434">
    <property type="protein sequence ID" value="QDV10015.1"/>
    <property type="molecule type" value="Genomic_DNA"/>
</dbReference>
<evidence type="ECO:0000313" key="2">
    <source>
        <dbReference type="EMBL" id="QDV10015.1"/>
    </source>
</evidence>
<evidence type="ECO:0000256" key="1">
    <source>
        <dbReference type="SAM" id="SignalP"/>
    </source>
</evidence>
<reference evidence="2 3" key="1">
    <citation type="submission" date="2019-02" db="EMBL/GenBank/DDBJ databases">
        <title>Deep-cultivation of Planctomycetes and their phenomic and genomic characterization uncovers novel biology.</title>
        <authorList>
            <person name="Wiegand S."/>
            <person name="Jogler M."/>
            <person name="Boedeker C."/>
            <person name="Pinto D."/>
            <person name="Vollmers J."/>
            <person name="Rivas-Marin E."/>
            <person name="Kohn T."/>
            <person name="Peeters S.H."/>
            <person name="Heuer A."/>
            <person name="Rast P."/>
            <person name="Oberbeckmann S."/>
            <person name="Bunk B."/>
            <person name="Jeske O."/>
            <person name="Meyerdierks A."/>
            <person name="Storesund J.E."/>
            <person name="Kallscheuer N."/>
            <person name="Luecker S."/>
            <person name="Lage O.M."/>
            <person name="Pohl T."/>
            <person name="Merkel B.J."/>
            <person name="Hornburger P."/>
            <person name="Mueller R.-W."/>
            <person name="Bruemmer F."/>
            <person name="Labrenz M."/>
            <person name="Spormann A.M."/>
            <person name="Op den Camp H."/>
            <person name="Overmann J."/>
            <person name="Amann R."/>
            <person name="Jetten M.S.M."/>
            <person name="Mascher T."/>
            <person name="Medema M.H."/>
            <person name="Devos D.P."/>
            <person name="Kaster A.-K."/>
            <person name="Ovreas L."/>
            <person name="Rohde M."/>
            <person name="Galperin M.Y."/>
            <person name="Jogler C."/>
        </authorList>
    </citation>
    <scope>NUCLEOTIDE SEQUENCE [LARGE SCALE GENOMIC DNA]</scope>
    <source>
        <strain evidence="2 3">Poly30</strain>
    </source>
</reference>
<name>A0A518F102_9BACT</name>